<gene>
    <name evidence="1" type="ORF">MUCCIDRAFT_86916</name>
</gene>
<protein>
    <submittedName>
        <fullName evidence="1">Uncharacterized protein</fullName>
    </submittedName>
</protein>
<proteinExistence type="predicted"/>
<reference evidence="1 2" key="1">
    <citation type="submission" date="2015-06" db="EMBL/GenBank/DDBJ databases">
        <title>Expansion of signal transduction pathways in fungi by whole-genome duplication.</title>
        <authorList>
            <consortium name="DOE Joint Genome Institute"/>
            <person name="Corrochano L.M."/>
            <person name="Kuo A."/>
            <person name="Marcet-Houben M."/>
            <person name="Polaino S."/>
            <person name="Salamov A."/>
            <person name="Villalobos J.M."/>
            <person name="Alvarez M.I."/>
            <person name="Avalos J."/>
            <person name="Benito E.P."/>
            <person name="Benoit I."/>
            <person name="Burger G."/>
            <person name="Camino L.P."/>
            <person name="Canovas D."/>
            <person name="Cerda-Olmedo E."/>
            <person name="Cheng J.-F."/>
            <person name="Dominguez A."/>
            <person name="Elias M."/>
            <person name="Eslava A.P."/>
            <person name="Glaser F."/>
            <person name="Grimwood J."/>
            <person name="Gutierrez G."/>
            <person name="Heitman J."/>
            <person name="Henrissat B."/>
            <person name="Iturriaga E.A."/>
            <person name="Lang B.F."/>
            <person name="Lavin J.L."/>
            <person name="Lee S."/>
            <person name="Li W."/>
            <person name="Lindquist E."/>
            <person name="Lopez-Garcia S."/>
            <person name="Luque E.M."/>
            <person name="Marcos A.T."/>
            <person name="Martin J."/>
            <person name="Mccluskey K."/>
            <person name="Medina H.R."/>
            <person name="Miralles-Duran A."/>
            <person name="Miyazaki A."/>
            <person name="Munoz-Torres E."/>
            <person name="Oguiza J.A."/>
            <person name="Ohm R."/>
            <person name="Olmedo M."/>
            <person name="Orejas M."/>
            <person name="Ortiz-Castellanos L."/>
            <person name="Pisabarro A.G."/>
            <person name="Rodriguez-Romero J."/>
            <person name="Ruiz-Herrera J."/>
            <person name="Ruiz-Vazquez R."/>
            <person name="Sanz C."/>
            <person name="Schackwitz W."/>
            <person name="Schmutz J."/>
            <person name="Shahriari M."/>
            <person name="Shelest E."/>
            <person name="Silva-Franco F."/>
            <person name="Soanes D."/>
            <person name="Syed K."/>
            <person name="Tagua V.G."/>
            <person name="Talbot N.J."/>
            <person name="Thon M."/>
            <person name="De Vries R.P."/>
            <person name="Wiebenga A."/>
            <person name="Yadav J.S."/>
            <person name="Braun E.L."/>
            <person name="Baker S."/>
            <person name="Garre V."/>
            <person name="Horwitz B."/>
            <person name="Torres-Martinez S."/>
            <person name="Idnurm A."/>
            <person name="Herrera-Estrella A."/>
            <person name="Gabaldon T."/>
            <person name="Grigoriev I.V."/>
        </authorList>
    </citation>
    <scope>NUCLEOTIDE SEQUENCE [LARGE SCALE GENOMIC DNA]</scope>
    <source>
        <strain evidence="1 2">CBS 277.49</strain>
    </source>
</reference>
<dbReference type="Proteomes" id="UP000077051">
    <property type="component" value="Unassembled WGS sequence"/>
</dbReference>
<dbReference type="EMBL" id="AMYB01000015">
    <property type="protein sequence ID" value="OAC97584.1"/>
    <property type="molecule type" value="Genomic_DNA"/>
</dbReference>
<accession>A0A168GDP9</accession>
<dbReference type="AlphaFoldDB" id="A0A168GDP9"/>
<name>A0A168GDP9_MUCCL</name>
<keyword evidence="2" id="KW-1185">Reference proteome</keyword>
<evidence type="ECO:0000313" key="2">
    <source>
        <dbReference type="Proteomes" id="UP000077051"/>
    </source>
</evidence>
<dbReference type="OrthoDB" id="10378825at2759"/>
<evidence type="ECO:0000313" key="1">
    <source>
        <dbReference type="EMBL" id="OAC97584.1"/>
    </source>
</evidence>
<dbReference type="VEuPathDB" id="FungiDB:MUCCIDRAFT_86916"/>
<comment type="caution">
    <text evidence="1">The sequence shown here is derived from an EMBL/GenBank/DDBJ whole genome shotgun (WGS) entry which is preliminary data.</text>
</comment>
<sequence length="704" mass="81068">MEKILSYLQYDYLICFGVDEHGYIRITGSSNRAICTDELLNAGAEMRRNKRLPLLKHNTVFLECYELLSKEKKKLKLLENEMARLASIRDLFKRTKKKLLKEKGTSLDTAQILFIMPLGWTEEHYKDKIHAFLLDMDWIAPKDNESKLIMIPFIQVLVQEFQRLYSEEQNLDSERTSVLFSVQPAIKEEGDKTRVNYTFFKMQGAKELIAVSKTLACSDFLLVPSIVPPIENNKSIYLADLRDVMYDAVRKIVVRIKGKDPECISNENTIKEEDPLWKIACNIPYSQEHAEGDIARNLGESFQNVNFEMHQLEDLKSWTSSRLRAAVFNDVNVKSYFEQVNNLVEGALDKSDGRIIQGSKNIYSYNDQHLDRYAMQQPYKMIQIANAILPPVIAGKEEQTNPAFRPRTHANSLIAPNSFYVQANVTDTQIYFILNKVIEVPPPETGIALSTVQERSIETEDIAEAASLLLWNYYQSMIDVEEQQHLFFECCQDHDNNRCTCALKLSQRLLLEVGLKPAIVRIANTIRGVLFSNAFFGLYQLSALILETNLKAINNQPFSCAIDGLLKQNLKEFLHVHYRQLLLLSHGKLADDDKLRYLGRGGYSQVSSTNYIFKWRSLNMPMDVFVSNHPEENAYQQRVGSMQVRCEPYRKHYFTCVSLRILPEHHSSTIKVALSYPLRSVECLIDQVSCVNVHERLFLKEQVP</sequence>
<organism evidence="1 2">
    <name type="scientific">Mucor lusitanicus CBS 277.49</name>
    <dbReference type="NCBI Taxonomy" id="747725"/>
    <lineage>
        <taxon>Eukaryota</taxon>
        <taxon>Fungi</taxon>
        <taxon>Fungi incertae sedis</taxon>
        <taxon>Mucoromycota</taxon>
        <taxon>Mucoromycotina</taxon>
        <taxon>Mucoromycetes</taxon>
        <taxon>Mucorales</taxon>
        <taxon>Mucorineae</taxon>
        <taxon>Mucoraceae</taxon>
        <taxon>Mucor</taxon>
    </lineage>
</organism>